<dbReference type="InterPro" id="IPR008984">
    <property type="entry name" value="SMAD_FHA_dom_sf"/>
</dbReference>
<evidence type="ECO:0000256" key="1">
    <source>
        <dbReference type="ARBA" id="ARBA00022553"/>
    </source>
</evidence>
<protein>
    <submittedName>
        <fullName evidence="4">FHA domain-containing protein</fullName>
    </submittedName>
</protein>
<dbReference type="SMART" id="SM00240">
    <property type="entry name" value="FHA"/>
    <property type="match status" value="1"/>
</dbReference>
<dbReference type="SUPFAM" id="SSF49879">
    <property type="entry name" value="SMAD/FHA domain"/>
    <property type="match status" value="1"/>
</dbReference>
<dbReference type="CDD" id="cd00060">
    <property type="entry name" value="FHA"/>
    <property type="match status" value="1"/>
</dbReference>
<evidence type="ECO:0000259" key="3">
    <source>
        <dbReference type="PROSITE" id="PS50006"/>
    </source>
</evidence>
<organism evidence="4 5">
    <name type="scientific">Lacisediminihabitans changchengi</name>
    <dbReference type="NCBI Taxonomy" id="2787634"/>
    <lineage>
        <taxon>Bacteria</taxon>
        <taxon>Bacillati</taxon>
        <taxon>Actinomycetota</taxon>
        <taxon>Actinomycetes</taxon>
        <taxon>Micrococcales</taxon>
        <taxon>Microbacteriaceae</taxon>
        <taxon>Lacisediminihabitans</taxon>
    </lineage>
</organism>
<dbReference type="EMBL" id="JAEPES010000001">
    <property type="protein sequence ID" value="MBK4346251.1"/>
    <property type="molecule type" value="Genomic_DNA"/>
</dbReference>
<gene>
    <name evidence="4" type="ORF">IV501_01260</name>
</gene>
<dbReference type="AlphaFoldDB" id="A0A934SGL2"/>
<comment type="caution">
    <text evidence="4">The sequence shown here is derived from an EMBL/GenBank/DDBJ whole genome shotgun (WGS) entry which is preliminary data.</text>
</comment>
<dbReference type="InterPro" id="IPR000253">
    <property type="entry name" value="FHA_dom"/>
</dbReference>
<accession>A0A934SGL2</accession>
<keyword evidence="1" id="KW-0597">Phosphoprotein</keyword>
<dbReference type="Proteomes" id="UP000636458">
    <property type="component" value="Unassembled WGS sequence"/>
</dbReference>
<keyword evidence="5" id="KW-1185">Reference proteome</keyword>
<reference evidence="4" key="1">
    <citation type="submission" date="2021-01" db="EMBL/GenBank/DDBJ databases">
        <title>Lacisediminihabitans sp. nov. strain G11-30, isolated from Antarctic Soil.</title>
        <authorList>
            <person name="Li J."/>
        </authorList>
    </citation>
    <scope>NUCLEOTIDE SEQUENCE</scope>
    <source>
        <strain evidence="4">G11-30</strain>
    </source>
</reference>
<dbReference type="PROSITE" id="PS50006">
    <property type="entry name" value="FHA_DOMAIN"/>
    <property type="match status" value="1"/>
</dbReference>
<feature type="region of interest" description="Disordered" evidence="2">
    <location>
        <begin position="1"/>
        <end position="22"/>
    </location>
</feature>
<dbReference type="Pfam" id="PF00498">
    <property type="entry name" value="FHA"/>
    <property type="match status" value="1"/>
</dbReference>
<evidence type="ECO:0000313" key="5">
    <source>
        <dbReference type="Proteomes" id="UP000636458"/>
    </source>
</evidence>
<dbReference type="Gene3D" id="2.60.200.20">
    <property type="match status" value="1"/>
</dbReference>
<sequence length="163" mass="17534">MVDSGTFRLPTPRAERQQEQTRSSAEIVFFPVVAGVPVQPAVDEETRITAPATPGWRIILPRGGQVVPLAGALYIGRNPVRTADRPDAELVAVDDPAKSLSKTHALLEVDDDVLYVHDLDSTNGVYIVQPDASVVDVEPGRRAAVAAGAELELGEYVVRVERA</sequence>
<evidence type="ECO:0000256" key="2">
    <source>
        <dbReference type="SAM" id="MobiDB-lite"/>
    </source>
</evidence>
<evidence type="ECO:0000313" key="4">
    <source>
        <dbReference type="EMBL" id="MBK4346251.1"/>
    </source>
</evidence>
<name>A0A934SGL2_9MICO</name>
<feature type="domain" description="FHA" evidence="3">
    <location>
        <begin position="73"/>
        <end position="127"/>
    </location>
</feature>
<proteinExistence type="predicted"/>